<dbReference type="RefSeq" id="WP_349659842.1">
    <property type="nucleotide sequence ID" value="NZ_JBEGDG010000007.1"/>
</dbReference>
<organism evidence="1 2">
    <name type="scientific">Lysinibacillus zambalensis</name>
    <dbReference type="NCBI Taxonomy" id="3160866"/>
    <lineage>
        <taxon>Bacteria</taxon>
        <taxon>Bacillati</taxon>
        <taxon>Bacillota</taxon>
        <taxon>Bacilli</taxon>
        <taxon>Bacillales</taxon>
        <taxon>Bacillaceae</taxon>
        <taxon>Lysinibacillus</taxon>
    </lineage>
</organism>
<dbReference type="EMBL" id="JBEGDG010000007">
    <property type="protein sequence ID" value="MEQ6355213.1"/>
    <property type="molecule type" value="Genomic_DNA"/>
</dbReference>
<comment type="caution">
    <text evidence="1">The sequence shown here is derived from an EMBL/GenBank/DDBJ whole genome shotgun (WGS) entry which is preliminary data.</text>
</comment>
<evidence type="ECO:0000313" key="1">
    <source>
        <dbReference type="EMBL" id="MEQ6355213.1"/>
    </source>
</evidence>
<evidence type="ECO:0000313" key="2">
    <source>
        <dbReference type="Proteomes" id="UP001478862"/>
    </source>
</evidence>
<reference evidence="1 2" key="1">
    <citation type="submission" date="2024-06" db="EMBL/GenBank/DDBJ databases">
        <title>Lysinibacillus zambalefons sp. nov., a Novel Firmicute Isolated from the Poon Bato Zambales Hyperalkaline Spring.</title>
        <authorList>
            <person name="Aja J.A."/>
            <person name="Lazaro J.E.H."/>
            <person name="Llorin L.D."/>
            <person name="Lim K.R."/>
            <person name="Teodosio J."/>
            <person name="Dalisay D.S."/>
        </authorList>
    </citation>
    <scope>NUCLEOTIDE SEQUENCE [LARGE SCALE GENOMIC DNA]</scope>
    <source>
        <strain evidence="1 2">M3</strain>
    </source>
</reference>
<gene>
    <name evidence="1" type="ORF">ABNX05_11345</name>
</gene>
<keyword evidence="2" id="KW-1185">Reference proteome</keyword>
<sequence>MKIRINTGRDTVLREVEYHLSKNSDSLNRVKEIFNIKFKHLAISKLAALVWMEILEIKRQYVDLDAFDFDLENFIEYQAFIKEENEIL</sequence>
<protein>
    <submittedName>
        <fullName evidence="1">Uncharacterized protein</fullName>
    </submittedName>
</protein>
<accession>A0ABV1MRR9</accession>
<name>A0ABV1MRR9_9BACI</name>
<proteinExistence type="predicted"/>
<dbReference type="Proteomes" id="UP001478862">
    <property type="component" value="Unassembled WGS sequence"/>
</dbReference>